<dbReference type="Gene3D" id="2.40.30.70">
    <property type="entry name" value="YaeB-like"/>
    <property type="match status" value="1"/>
</dbReference>
<reference evidence="4 5" key="1">
    <citation type="submission" date="2016-11" db="EMBL/GenBank/DDBJ databases">
        <authorList>
            <person name="Jaros S."/>
            <person name="Januszkiewicz K."/>
            <person name="Wedrychowicz H."/>
        </authorList>
    </citation>
    <scope>NUCLEOTIDE SEQUENCE [LARGE SCALE GENOMIC DNA]</scope>
    <source>
        <strain evidence="4 5">DSM 15970</strain>
    </source>
</reference>
<dbReference type="NCBIfam" id="TIGR00104">
    <property type="entry name" value="tRNA_TsaA"/>
    <property type="match status" value="1"/>
</dbReference>
<dbReference type="OrthoDB" id="9804309at2"/>
<dbReference type="PANTHER" id="PTHR12818">
    <property type="entry name" value="TRNA (ADENINE(37)-N6)-METHYLTRANSFERASE"/>
    <property type="match status" value="1"/>
</dbReference>
<dbReference type="EMBL" id="FQYT01000012">
    <property type="protein sequence ID" value="SHJ11452.1"/>
    <property type="molecule type" value="Genomic_DNA"/>
</dbReference>
<organism evidence="4 5">
    <name type="scientific">Parasporobacterium paucivorans DSM 15970</name>
    <dbReference type="NCBI Taxonomy" id="1122934"/>
    <lineage>
        <taxon>Bacteria</taxon>
        <taxon>Bacillati</taxon>
        <taxon>Bacillota</taxon>
        <taxon>Clostridia</taxon>
        <taxon>Lachnospirales</taxon>
        <taxon>Lachnospiraceae</taxon>
        <taxon>Parasporobacterium</taxon>
    </lineage>
</organism>
<dbReference type="SUPFAM" id="SSF118196">
    <property type="entry name" value="YaeB-like"/>
    <property type="match status" value="1"/>
</dbReference>
<dbReference type="GO" id="GO:0008168">
    <property type="term" value="F:methyltransferase activity"/>
    <property type="evidence" value="ECO:0007669"/>
    <property type="project" value="UniProtKB-KW"/>
</dbReference>
<dbReference type="InterPro" id="IPR023370">
    <property type="entry name" value="TrmO-like_N"/>
</dbReference>
<keyword evidence="1" id="KW-0949">S-adenosyl-L-methionine</keyword>
<keyword evidence="4" id="KW-0808">Transferase</keyword>
<dbReference type="AlphaFoldDB" id="A0A1M6GNG3"/>
<evidence type="ECO:0000313" key="4">
    <source>
        <dbReference type="EMBL" id="SHJ11452.1"/>
    </source>
</evidence>
<dbReference type="InterPro" id="IPR023368">
    <property type="entry name" value="UPF0066_cons_site"/>
</dbReference>
<comment type="similarity">
    <text evidence="2">Belongs to the tRNA methyltransferase O family.</text>
</comment>
<accession>A0A1M6GNG3</accession>
<name>A0A1M6GNG3_9FIRM</name>
<dbReference type="Gene3D" id="3.30.2310.10">
    <property type="entry name" value="YaeB-like"/>
    <property type="match status" value="1"/>
</dbReference>
<keyword evidence="5" id="KW-1185">Reference proteome</keyword>
<dbReference type="PROSITE" id="PS51668">
    <property type="entry name" value="TSAA_2"/>
    <property type="match status" value="1"/>
</dbReference>
<dbReference type="InterPro" id="IPR036413">
    <property type="entry name" value="YaeB-like_sf"/>
</dbReference>
<feature type="domain" description="TsaA-like" evidence="3">
    <location>
        <begin position="1"/>
        <end position="143"/>
    </location>
</feature>
<gene>
    <name evidence="4" type="ORF">SAMN02745691_01372</name>
</gene>
<dbReference type="Proteomes" id="UP000184342">
    <property type="component" value="Unassembled WGS sequence"/>
</dbReference>
<proteinExistence type="inferred from homology"/>
<dbReference type="Pfam" id="PF01980">
    <property type="entry name" value="TrmO_N"/>
    <property type="match status" value="1"/>
</dbReference>
<evidence type="ECO:0000256" key="2">
    <source>
        <dbReference type="ARBA" id="ARBA00033753"/>
    </source>
</evidence>
<dbReference type="RefSeq" id="WP_073993620.1">
    <property type="nucleotide sequence ID" value="NZ_FQYT01000012.1"/>
</dbReference>
<dbReference type="PANTHER" id="PTHR12818:SF0">
    <property type="entry name" value="TRNA (ADENINE(37)-N6)-METHYLTRANSFERASE"/>
    <property type="match status" value="1"/>
</dbReference>
<sequence>MKVIARIKTDFPTKFGIPRQSGIVDSLKGMIVFEPEYRNPESVRGLEEFSHIWILWEFSEAVRNTWSPTVRPPRLGGNVRVGVFATRSPFRPNPIGLSSVRLDKVEINSECGPVLYVSGVDMMDNTPIFDIKPYIPYSDSHPKASGGFSDLFRDYALEVVFPSELLCLVSEEKQTPLLKVLEQDPRPSYQDDPDRIYGLAFAGFNIRFTVQGRKLKVCEVAEAEKSSK</sequence>
<protein>
    <submittedName>
        <fullName evidence="4">tRNA-Thr(GGU) m(6)t(6)A37 methyltransferase TsaA</fullName>
    </submittedName>
</protein>
<dbReference type="CDD" id="cd09281">
    <property type="entry name" value="UPF0066"/>
    <property type="match status" value="1"/>
</dbReference>
<dbReference type="PROSITE" id="PS01318">
    <property type="entry name" value="TSAA_1"/>
    <property type="match status" value="1"/>
</dbReference>
<dbReference type="InterPro" id="IPR041369">
    <property type="entry name" value="TrmO_C"/>
</dbReference>
<evidence type="ECO:0000313" key="5">
    <source>
        <dbReference type="Proteomes" id="UP000184342"/>
    </source>
</evidence>
<evidence type="ECO:0000259" key="3">
    <source>
        <dbReference type="PROSITE" id="PS51668"/>
    </source>
</evidence>
<dbReference type="InterPro" id="IPR036414">
    <property type="entry name" value="YaeB_N_sf"/>
</dbReference>
<dbReference type="InterPro" id="IPR040372">
    <property type="entry name" value="YaeB-like"/>
</dbReference>
<dbReference type="STRING" id="1122934.SAMN02745691_01372"/>
<dbReference type="GO" id="GO:0032259">
    <property type="term" value="P:methylation"/>
    <property type="evidence" value="ECO:0007669"/>
    <property type="project" value="UniProtKB-KW"/>
</dbReference>
<evidence type="ECO:0000256" key="1">
    <source>
        <dbReference type="ARBA" id="ARBA00022691"/>
    </source>
</evidence>
<dbReference type="Pfam" id="PF18389">
    <property type="entry name" value="TrmO_C"/>
    <property type="match status" value="1"/>
</dbReference>
<keyword evidence="4" id="KW-0489">Methyltransferase</keyword>